<dbReference type="KEGG" id="lpse:FGL85_05885"/>
<evidence type="ECO:0000313" key="3">
    <source>
        <dbReference type="EMBL" id="QEA42054.1"/>
    </source>
</evidence>
<dbReference type="GeneID" id="64344388"/>
<dbReference type="RefSeq" id="WP_010279186.1">
    <property type="nucleotide sequence ID" value="NZ_BMBQ01000006.1"/>
</dbReference>
<gene>
    <name evidence="3" type="ORF">FGL85_05885</name>
    <name evidence="2" type="ORF">P1N92_01895</name>
</gene>
<reference evidence="2 5" key="2">
    <citation type="submission" date="2023-02" db="EMBL/GenBank/DDBJ databases">
        <title>Antimicrobial susceptibility testing and tentative epidemiological cut-off values for Lactobacillaceae family species intended for ingestion.</title>
        <authorList>
            <person name="Noehr-Meldgaard K."/>
            <person name="Struve C."/>
            <person name="Ingmer H."/>
            <person name="Koza A."/>
            <person name="Al-Nakeeb K."/>
            <person name="Agersoe Y."/>
        </authorList>
    </citation>
    <scope>NUCLEOTIDE SEQUENCE [LARGE SCALE GENOMIC DNA]</scope>
    <source>
        <strain evidence="2 5">DSM 20193</strain>
    </source>
</reference>
<organism evidence="3 4">
    <name type="scientific">Leuconostoc pseudomesenteroides</name>
    <dbReference type="NCBI Taxonomy" id="33968"/>
    <lineage>
        <taxon>Bacteria</taxon>
        <taxon>Bacillati</taxon>
        <taxon>Bacillota</taxon>
        <taxon>Bacilli</taxon>
        <taxon>Lactobacillales</taxon>
        <taxon>Lactobacillaceae</taxon>
        <taxon>Leuconostoc</taxon>
    </lineage>
</organism>
<dbReference type="EMBL" id="CP042383">
    <property type="protein sequence ID" value="QEA42054.1"/>
    <property type="molecule type" value="Genomic_DNA"/>
</dbReference>
<feature type="region of interest" description="Disordered" evidence="1">
    <location>
        <begin position="29"/>
        <end position="52"/>
    </location>
</feature>
<dbReference type="AlphaFoldDB" id="A0A5B8T123"/>
<keyword evidence="5" id="KW-1185">Reference proteome</keyword>
<reference evidence="3 4" key="1">
    <citation type="submission" date="2019-06" db="EMBL/GenBank/DDBJ databases">
        <title>Genome analyses of bacteria isolated from kimchi.</title>
        <authorList>
            <person name="Lee S."/>
            <person name="Ahn S."/>
            <person name="Roh S."/>
        </authorList>
    </citation>
    <scope>NUCLEOTIDE SEQUENCE [LARGE SCALE GENOMIC DNA]</scope>
    <source>
        <strain evidence="3 4">CBA3630</strain>
    </source>
</reference>
<dbReference type="EMBL" id="JARGDN010000002">
    <property type="protein sequence ID" value="MDG9732868.1"/>
    <property type="molecule type" value="Genomic_DNA"/>
</dbReference>
<dbReference type="Proteomes" id="UP001529201">
    <property type="component" value="Unassembled WGS sequence"/>
</dbReference>
<evidence type="ECO:0000313" key="5">
    <source>
        <dbReference type="Proteomes" id="UP001529201"/>
    </source>
</evidence>
<name>A0A5B8T123_LEUPS</name>
<dbReference type="Proteomes" id="UP000321296">
    <property type="component" value="Chromosome"/>
</dbReference>
<feature type="compositionally biased region" description="Basic and acidic residues" evidence="1">
    <location>
        <begin position="29"/>
        <end position="42"/>
    </location>
</feature>
<proteinExistence type="predicted"/>
<evidence type="ECO:0000313" key="4">
    <source>
        <dbReference type="Proteomes" id="UP000321296"/>
    </source>
</evidence>
<protein>
    <submittedName>
        <fullName evidence="3">Uncharacterized protein</fullName>
    </submittedName>
</protein>
<evidence type="ECO:0000313" key="2">
    <source>
        <dbReference type="EMBL" id="MDG9732868.1"/>
    </source>
</evidence>
<accession>A0A5B8T123</accession>
<evidence type="ECO:0000256" key="1">
    <source>
        <dbReference type="SAM" id="MobiDB-lite"/>
    </source>
</evidence>
<sequence length="114" mass="12973">MGLNYHFSKQPSDDDMSVKVTRLDEKAAAQAWRQRDKRDHQPISEPETGMVGRGIKALGTESAIGKDERKAQMQVLFNQGMTSYIDLAFEMNLAESTIRRYGKELGLTFIDQEF</sequence>